<dbReference type="Proteomes" id="UP001214976">
    <property type="component" value="Unassembled WGS sequence"/>
</dbReference>
<reference evidence="5 7" key="1">
    <citation type="submission" date="2023-03" db="EMBL/GenBank/DDBJ databases">
        <title>Classification of Bisgaard taxon 6 and taxon 10 as Exercitatus varius gen. nov., spec. nov.</title>
        <authorList>
            <person name="Christensen H."/>
        </authorList>
    </citation>
    <scope>NUCLEOTIDE SEQUENCE</scope>
    <source>
        <strain evidence="4 7">23350_01</strain>
        <strain evidence="5">86116</strain>
    </source>
</reference>
<protein>
    <submittedName>
        <fullName evidence="5">Opacity family porin</fullName>
    </submittedName>
</protein>
<feature type="domain" description="Porin opacity type" evidence="3">
    <location>
        <begin position="55"/>
        <end position="202"/>
    </location>
</feature>
<sequence length="202" mass="22738">MKKTTLAMALGALVFSGVASANWYVEGNAGYSRLKTSGGDGYDLKDNSFSPSIALGYKINDWRFAVDYTYYGKANEDYRWQYYQEHEVGDEEIKAYGFGVSAYYDFNTNTALKPYVGVRLSTNHIKTEQNYAIYSDNTGNMVESGSYSDSDTKFGYGAIVGVSYNFAPQWDLNVAAEYNRLAKYDDVKYNQYGAKVGVRYSF</sequence>
<evidence type="ECO:0000313" key="7">
    <source>
        <dbReference type="Proteomes" id="UP001216057"/>
    </source>
</evidence>
<evidence type="ECO:0000256" key="1">
    <source>
        <dbReference type="ARBA" id="ARBA00009830"/>
    </source>
</evidence>
<evidence type="ECO:0000313" key="6">
    <source>
        <dbReference type="Proteomes" id="UP001214976"/>
    </source>
</evidence>
<keyword evidence="2" id="KW-0732">Signal</keyword>
<dbReference type="AlphaFoldDB" id="A0AAW6Q942"/>
<dbReference type="SUPFAM" id="SSF56925">
    <property type="entry name" value="OMPA-like"/>
    <property type="match status" value="1"/>
</dbReference>
<evidence type="ECO:0000313" key="4">
    <source>
        <dbReference type="EMBL" id="MDG2945466.1"/>
    </source>
</evidence>
<dbReference type="Gene3D" id="2.40.160.20">
    <property type="match status" value="1"/>
</dbReference>
<dbReference type="EMBL" id="JARQTX010000003">
    <property type="protein sequence ID" value="MDG2945466.1"/>
    <property type="molecule type" value="Genomic_DNA"/>
</dbReference>
<organism evidence="5 6">
    <name type="scientific">Exercitatus varius</name>
    <dbReference type="NCBI Taxonomy" id="67857"/>
    <lineage>
        <taxon>Bacteria</taxon>
        <taxon>Pseudomonadati</taxon>
        <taxon>Pseudomonadota</taxon>
        <taxon>Gammaproteobacteria</taxon>
        <taxon>Pasteurellales</taxon>
        <taxon>Pasteurellaceae</taxon>
        <taxon>Exercitatus</taxon>
    </lineage>
</organism>
<accession>A0AAW6Q942</accession>
<dbReference type="GO" id="GO:0009279">
    <property type="term" value="C:cell outer membrane"/>
    <property type="evidence" value="ECO:0007669"/>
    <property type="project" value="UniProtKB-ARBA"/>
</dbReference>
<dbReference type="InterPro" id="IPR011250">
    <property type="entry name" value="OMP/PagP_B-barrel"/>
</dbReference>
<name>A0AAW6Q942_9PAST</name>
<dbReference type="EMBL" id="JARQTW010000008">
    <property type="protein sequence ID" value="MDG2949987.1"/>
    <property type="molecule type" value="Genomic_DNA"/>
</dbReference>
<proteinExistence type="inferred from homology"/>
<keyword evidence="7" id="KW-1185">Reference proteome</keyword>
<dbReference type="GO" id="GO:0015288">
    <property type="term" value="F:porin activity"/>
    <property type="evidence" value="ECO:0007669"/>
    <property type="project" value="InterPro"/>
</dbReference>
<feature type="signal peptide" evidence="2">
    <location>
        <begin position="1"/>
        <end position="21"/>
    </location>
</feature>
<comment type="similarity">
    <text evidence="1">Belongs to the opacity porin family.</text>
</comment>
<dbReference type="Pfam" id="PF02462">
    <property type="entry name" value="Opacity"/>
    <property type="match status" value="1"/>
</dbReference>
<feature type="chain" id="PRO_5043666881" evidence="2">
    <location>
        <begin position="22"/>
        <end position="202"/>
    </location>
</feature>
<dbReference type="RefSeq" id="WP_317477084.1">
    <property type="nucleotide sequence ID" value="NZ_JARQTW010000008.1"/>
</dbReference>
<dbReference type="Proteomes" id="UP001216057">
    <property type="component" value="Unassembled WGS sequence"/>
</dbReference>
<dbReference type="InterPro" id="IPR003394">
    <property type="entry name" value="Porin_opacity"/>
</dbReference>
<gene>
    <name evidence="5" type="ORF">P7M15_05550</name>
    <name evidence="4" type="ORF">P7M32_03345</name>
</gene>
<evidence type="ECO:0000256" key="2">
    <source>
        <dbReference type="SAM" id="SignalP"/>
    </source>
</evidence>
<evidence type="ECO:0000259" key="3">
    <source>
        <dbReference type="Pfam" id="PF02462"/>
    </source>
</evidence>
<comment type="caution">
    <text evidence="5">The sequence shown here is derived from an EMBL/GenBank/DDBJ whole genome shotgun (WGS) entry which is preliminary data.</text>
</comment>
<evidence type="ECO:0000313" key="5">
    <source>
        <dbReference type="EMBL" id="MDG2949987.1"/>
    </source>
</evidence>